<gene>
    <name evidence="1" type="ORF">ANE_LOCUS20578</name>
</gene>
<dbReference type="AlphaFoldDB" id="A0A565C960"/>
<name>A0A565C960_9BRAS</name>
<accession>A0A565C960</accession>
<comment type="caution">
    <text evidence="1">The sequence shown here is derived from an EMBL/GenBank/DDBJ whole genome shotgun (WGS) entry which is preliminary data.</text>
</comment>
<dbReference type="EMBL" id="CABITT030000007">
    <property type="protein sequence ID" value="VVB10134.1"/>
    <property type="molecule type" value="Genomic_DNA"/>
</dbReference>
<evidence type="ECO:0000313" key="1">
    <source>
        <dbReference type="EMBL" id="VVB10134.1"/>
    </source>
</evidence>
<proteinExistence type="predicted"/>
<dbReference type="Proteomes" id="UP000489600">
    <property type="component" value="Unassembled WGS sequence"/>
</dbReference>
<reference evidence="1" key="1">
    <citation type="submission" date="2019-07" db="EMBL/GenBank/DDBJ databases">
        <authorList>
            <person name="Dittberner H."/>
        </authorList>
    </citation>
    <scope>NUCLEOTIDE SEQUENCE [LARGE SCALE GENOMIC DNA]</scope>
</reference>
<keyword evidence="2" id="KW-1185">Reference proteome</keyword>
<organism evidence="1 2">
    <name type="scientific">Arabis nemorensis</name>
    <dbReference type="NCBI Taxonomy" id="586526"/>
    <lineage>
        <taxon>Eukaryota</taxon>
        <taxon>Viridiplantae</taxon>
        <taxon>Streptophyta</taxon>
        <taxon>Embryophyta</taxon>
        <taxon>Tracheophyta</taxon>
        <taxon>Spermatophyta</taxon>
        <taxon>Magnoliopsida</taxon>
        <taxon>eudicotyledons</taxon>
        <taxon>Gunneridae</taxon>
        <taxon>Pentapetalae</taxon>
        <taxon>rosids</taxon>
        <taxon>malvids</taxon>
        <taxon>Brassicales</taxon>
        <taxon>Brassicaceae</taxon>
        <taxon>Arabideae</taxon>
        <taxon>Arabis</taxon>
    </lineage>
</organism>
<protein>
    <submittedName>
        <fullName evidence="1">Uncharacterized protein</fullName>
    </submittedName>
</protein>
<evidence type="ECO:0000313" key="2">
    <source>
        <dbReference type="Proteomes" id="UP000489600"/>
    </source>
</evidence>
<sequence length="188" mass="20518">MGMAGATSAPYQSIPSRPRISAAEVLPAPHQTFSGEQGISMAGVSSGTDTIRIGAYIARQNASREYSVQFTRSWADLGANRLCDRLGALKDMKRKGDKYRFSTPRGRGNIEYGARPSSYVMTYCRFCGQYGHRTSGHFATSCPITHLELRLASAHVPSTFPASGQASEHQTLGDRLCSRCRNLRTPLP</sequence>